<keyword evidence="3" id="KW-1185">Reference proteome</keyword>
<dbReference type="Gene3D" id="1.10.405.10">
    <property type="entry name" value="Guanine Nucleotide Dissociation Inhibitor, domain 1"/>
    <property type="match status" value="1"/>
</dbReference>
<proteinExistence type="predicted"/>
<evidence type="ECO:0000313" key="3">
    <source>
        <dbReference type="Proteomes" id="UP000287247"/>
    </source>
</evidence>
<dbReference type="PANTHER" id="PTHR10742">
    <property type="entry name" value="FLAVIN MONOAMINE OXIDASE"/>
    <property type="match status" value="1"/>
</dbReference>
<protein>
    <submittedName>
        <fullName evidence="2">Monoamine oxidase</fullName>
    </submittedName>
</protein>
<comment type="caution">
    <text evidence="2">The sequence shown here is derived from an EMBL/GenBank/DDBJ whole genome shotgun (WGS) entry which is preliminary data.</text>
</comment>
<evidence type="ECO:0000313" key="2">
    <source>
        <dbReference type="EMBL" id="GBF79598.1"/>
    </source>
</evidence>
<accession>A0A401IE94</accession>
<dbReference type="Pfam" id="PF01593">
    <property type="entry name" value="Amino_oxidase"/>
    <property type="match status" value="1"/>
</dbReference>
<dbReference type="InterPro" id="IPR002937">
    <property type="entry name" value="Amino_oxidase"/>
</dbReference>
<dbReference type="InterPro" id="IPR050281">
    <property type="entry name" value="Flavin_monoamine_oxidase"/>
</dbReference>
<dbReference type="RefSeq" id="WP_172957590.1">
    <property type="nucleotide sequence ID" value="NZ_BDQK01000003.1"/>
</dbReference>
<dbReference type="SUPFAM" id="SSF54373">
    <property type="entry name" value="FAD-linked reductases, C-terminal domain"/>
    <property type="match status" value="1"/>
</dbReference>
<dbReference type="AlphaFoldDB" id="A0A401IE94"/>
<organism evidence="2 3">
    <name type="scientific">Aphanothece sacrum FPU1</name>
    <dbReference type="NCBI Taxonomy" id="1920663"/>
    <lineage>
        <taxon>Bacteria</taxon>
        <taxon>Bacillati</taxon>
        <taxon>Cyanobacteriota</taxon>
        <taxon>Cyanophyceae</taxon>
        <taxon>Oscillatoriophycideae</taxon>
        <taxon>Chroococcales</taxon>
        <taxon>Aphanothecaceae</taxon>
        <taxon>Aphanothece</taxon>
    </lineage>
</organism>
<dbReference type="PANTHER" id="PTHR10742:SF410">
    <property type="entry name" value="LYSINE-SPECIFIC HISTONE DEMETHYLASE 2"/>
    <property type="match status" value="1"/>
</dbReference>
<evidence type="ECO:0000259" key="1">
    <source>
        <dbReference type="Pfam" id="PF01593"/>
    </source>
</evidence>
<dbReference type="Gene3D" id="3.90.660.10">
    <property type="match status" value="1"/>
</dbReference>
<feature type="domain" description="Amine oxidase" evidence="1">
    <location>
        <begin position="98"/>
        <end position="365"/>
    </location>
</feature>
<dbReference type="Gene3D" id="3.50.50.60">
    <property type="entry name" value="FAD/NAD(P)-binding domain"/>
    <property type="match status" value="1"/>
</dbReference>
<dbReference type="EMBL" id="BDQK01000003">
    <property type="protein sequence ID" value="GBF79598.1"/>
    <property type="molecule type" value="Genomic_DNA"/>
</dbReference>
<dbReference type="Proteomes" id="UP000287247">
    <property type="component" value="Unassembled WGS sequence"/>
</dbReference>
<gene>
    <name evidence="2" type="ORF">AsFPU1_0996</name>
</gene>
<dbReference type="SUPFAM" id="SSF51905">
    <property type="entry name" value="FAD/NAD(P)-binding domain"/>
    <property type="match status" value="1"/>
</dbReference>
<reference evidence="3" key="1">
    <citation type="submission" date="2017-05" db="EMBL/GenBank/DDBJ databases">
        <title>Physiological properties and genetic analysis related to exopolysaccharide production of fresh-water unicellular cyanobacterium Aphanothece sacrum, Suizenji Nori, that has been cultured as a food source in Japan.</title>
        <authorList>
            <person name="Kanesaki Y."/>
            <person name="Yoshikawa S."/>
            <person name="Ohki K."/>
        </authorList>
    </citation>
    <scope>NUCLEOTIDE SEQUENCE [LARGE SCALE GENOMIC DNA]</scope>
    <source>
        <strain evidence="3">FPU1</strain>
    </source>
</reference>
<sequence>MGYYFKRKVWPEAELANLLNPISQQIAQDSALLEENFGQYAPSLDALSVTQYLDKHRGKISHPVVQNLLENSIRTEYGVEPQNSSALQLINNLPKVENKEVNVLGNSDEIYCISGGTGALINELVKSLNSEQIKTYKQLIKIQSEANQFKLTFQDNSHVLADYVILAIPLTTLRKVNIQVSLPDSLKRFIQTVDLGNNEKVFAKFTHAVWQQETGFIKEAWTDLGTSEIWESTTSLTPPSEPLLTFFLGGNEATSTIKMTGRVLGNTLIKQLDSVISGVKEAATGDFWRTAWQNERLIQGAYTNFKPGQYTEFQEWMYIDSENPVETQKVRVENLIFAGEQFSANYYGYMNGAAETGRLAAQTIIETLFKNVSTQ</sequence>
<name>A0A401IE94_APHSA</name>
<dbReference type="InterPro" id="IPR036188">
    <property type="entry name" value="FAD/NAD-bd_sf"/>
</dbReference>
<dbReference type="GO" id="GO:0016491">
    <property type="term" value="F:oxidoreductase activity"/>
    <property type="evidence" value="ECO:0007669"/>
    <property type="project" value="InterPro"/>
</dbReference>